<reference evidence="12 13" key="1">
    <citation type="journal article" date="2019" name="Int. J. Syst. Evol. Microbiol.">
        <title>The Global Catalogue of Microorganisms (GCM) 10K type strain sequencing project: providing services to taxonomists for standard genome sequencing and annotation.</title>
        <authorList>
            <consortium name="The Broad Institute Genomics Platform"/>
            <consortium name="The Broad Institute Genome Sequencing Center for Infectious Disease"/>
            <person name="Wu L."/>
            <person name="Ma J."/>
        </authorList>
    </citation>
    <scope>NUCLEOTIDE SEQUENCE [LARGE SCALE GENOMIC DNA]</scope>
    <source>
        <strain evidence="12 13">JCM 8542</strain>
    </source>
</reference>
<keyword evidence="2 9" id="KW-0444">Lipid biosynthesis</keyword>
<evidence type="ECO:0000256" key="4">
    <source>
        <dbReference type="ARBA" id="ARBA00022832"/>
    </source>
</evidence>
<feature type="domain" description="Beta-ketoacyl-[acyl-carrier-protein] synthase III C-terminal" evidence="10">
    <location>
        <begin position="239"/>
        <end position="328"/>
    </location>
</feature>
<evidence type="ECO:0000313" key="13">
    <source>
        <dbReference type="Proteomes" id="UP001500399"/>
    </source>
</evidence>
<feature type="active site" evidence="9">
    <location>
        <position position="285"/>
    </location>
</feature>
<keyword evidence="9" id="KW-0963">Cytoplasm</keyword>
<name>A0ABN0SUV1_9FIRM</name>
<keyword evidence="8 9" id="KW-0012">Acyltransferase</keyword>
<keyword evidence="5 9" id="KW-0443">Lipid metabolism</keyword>
<evidence type="ECO:0000313" key="12">
    <source>
        <dbReference type="EMBL" id="GAA0201301.1"/>
    </source>
</evidence>
<dbReference type="NCBIfam" id="TIGR00747">
    <property type="entry name" value="fabH"/>
    <property type="match status" value="1"/>
</dbReference>
<sequence length="334" mass="35935">MPKISAGILGTGYCVPERVLTNFDLEKMVQTNDAWIVERTGIHERRIAAEGEPVSVLAQHAAEMALADADVDAADLDLIIMATLTSDRIIPATACVLQDRLGAKHAAAFDLSAACSGFVYASSIATQFIERGVYRHVLVIGGETLSKVVDWQDRNTCILFGDGAGAAVFGAVEEGYGIRSFDLGSDGAGGDVLDIPSSGSLCPVTPETIEKRLNYVHMDGKAVFRFATKVMGRTVETSLERAGMQREELDYLVPHQANIRIIQAAAKRLHMPMDKVIINIHRYGNMSAASIPVALAEAAHAQQFKKGDNIALAGFGAGLTWASCIMKWAKEEKD</sequence>
<feature type="active site" evidence="9">
    <location>
        <position position="255"/>
    </location>
</feature>
<evidence type="ECO:0000259" key="10">
    <source>
        <dbReference type="Pfam" id="PF08541"/>
    </source>
</evidence>
<dbReference type="Proteomes" id="UP001500399">
    <property type="component" value="Unassembled WGS sequence"/>
</dbReference>
<dbReference type="CDD" id="cd00830">
    <property type="entry name" value="KAS_III"/>
    <property type="match status" value="1"/>
</dbReference>
<accession>A0ABN0SUV1</accession>
<evidence type="ECO:0000256" key="8">
    <source>
        <dbReference type="ARBA" id="ARBA00023315"/>
    </source>
</evidence>
<dbReference type="HAMAP" id="MF_01815">
    <property type="entry name" value="FabH"/>
    <property type="match status" value="1"/>
</dbReference>
<keyword evidence="13" id="KW-1185">Reference proteome</keyword>
<organism evidence="12 13">
    <name type="scientific">Selenomonas dianae</name>
    <dbReference type="NCBI Taxonomy" id="135079"/>
    <lineage>
        <taxon>Bacteria</taxon>
        <taxon>Bacillati</taxon>
        <taxon>Bacillota</taxon>
        <taxon>Negativicutes</taxon>
        <taxon>Selenomonadales</taxon>
        <taxon>Selenomonadaceae</taxon>
        <taxon>Selenomonas</taxon>
    </lineage>
</organism>
<evidence type="ECO:0000256" key="6">
    <source>
        <dbReference type="ARBA" id="ARBA00023160"/>
    </source>
</evidence>
<comment type="subunit">
    <text evidence="9">Homodimer.</text>
</comment>
<comment type="pathway">
    <text evidence="9">Lipid metabolism; fatty acid biosynthesis.</text>
</comment>
<dbReference type="InterPro" id="IPR013747">
    <property type="entry name" value="ACP_syn_III_C"/>
</dbReference>
<comment type="domain">
    <text evidence="9">The last Arg residue of the ACP-binding site is essential for the weak association between ACP/AcpP and FabH.</text>
</comment>
<comment type="subcellular location">
    <subcellularLocation>
        <location evidence="9">Cytoplasm</location>
    </subcellularLocation>
</comment>
<dbReference type="InterPro" id="IPR013751">
    <property type="entry name" value="ACP_syn_III_N"/>
</dbReference>
<dbReference type="EC" id="2.3.1.180" evidence="9"/>
<dbReference type="NCBIfam" id="NF006829">
    <property type="entry name" value="PRK09352.1"/>
    <property type="match status" value="1"/>
</dbReference>
<comment type="caution">
    <text evidence="12">The sequence shown here is derived from an EMBL/GenBank/DDBJ whole genome shotgun (WGS) entry which is preliminary data.</text>
</comment>
<evidence type="ECO:0000256" key="3">
    <source>
        <dbReference type="ARBA" id="ARBA00022679"/>
    </source>
</evidence>
<feature type="active site" evidence="9">
    <location>
        <position position="115"/>
    </location>
</feature>
<keyword evidence="7 9" id="KW-0511">Multifunctional enzyme</keyword>
<protein>
    <recommendedName>
        <fullName evidence="9">Beta-ketoacyl-[acyl-carrier-protein] synthase III</fullName>
        <shortName evidence="9">Beta-ketoacyl-ACP synthase III</shortName>
        <shortName evidence="9">KAS III</shortName>
        <ecNumber evidence="9">2.3.1.180</ecNumber>
    </recommendedName>
    <alternativeName>
        <fullName evidence="9">3-oxoacyl-[acyl-carrier-protein] synthase 3</fullName>
    </alternativeName>
    <alternativeName>
        <fullName evidence="9">3-oxoacyl-[acyl-carrier-protein] synthase III</fullName>
    </alternativeName>
</protein>
<dbReference type="RefSeq" id="WP_304988103.1">
    <property type="nucleotide sequence ID" value="NZ_BAAACR010000001.1"/>
</dbReference>
<dbReference type="SUPFAM" id="SSF53901">
    <property type="entry name" value="Thiolase-like"/>
    <property type="match status" value="1"/>
</dbReference>
<dbReference type="Pfam" id="PF08541">
    <property type="entry name" value="ACP_syn_III_C"/>
    <property type="match status" value="1"/>
</dbReference>
<keyword evidence="6 9" id="KW-0275">Fatty acid biosynthesis</keyword>
<evidence type="ECO:0000256" key="1">
    <source>
        <dbReference type="ARBA" id="ARBA00008642"/>
    </source>
</evidence>
<proteinExistence type="inferred from homology"/>
<evidence type="ECO:0000259" key="11">
    <source>
        <dbReference type="Pfam" id="PF08545"/>
    </source>
</evidence>
<keyword evidence="4 9" id="KW-0276">Fatty acid metabolism</keyword>
<evidence type="ECO:0000256" key="5">
    <source>
        <dbReference type="ARBA" id="ARBA00023098"/>
    </source>
</evidence>
<keyword evidence="3 9" id="KW-0808">Transferase</keyword>
<dbReference type="PANTHER" id="PTHR43091">
    <property type="entry name" value="3-OXOACYL-[ACYL-CARRIER-PROTEIN] SYNTHASE"/>
    <property type="match status" value="1"/>
</dbReference>
<dbReference type="Gene3D" id="3.40.47.10">
    <property type="match status" value="1"/>
</dbReference>
<evidence type="ECO:0000256" key="7">
    <source>
        <dbReference type="ARBA" id="ARBA00023268"/>
    </source>
</evidence>
<dbReference type="InterPro" id="IPR004655">
    <property type="entry name" value="FabH"/>
</dbReference>
<comment type="function">
    <text evidence="9">Catalyzes the condensation reaction of fatty acid synthesis by the addition to an acyl acceptor of two carbons from malonyl-ACP. Catalyzes the first condensation reaction which initiates fatty acid synthesis and may therefore play a role in governing the total rate of fatty acid production. Possesses both acetoacetyl-ACP synthase and acetyl transacylase activities. Its substrate specificity determines the biosynthesis of branched-chain and/or straight-chain of fatty acids.</text>
</comment>
<gene>
    <name evidence="9" type="primary">fabH</name>
    <name evidence="12" type="ORF">GCM10008919_00830</name>
</gene>
<comment type="similarity">
    <text evidence="1 9">Belongs to the thiolase-like superfamily. FabH family.</text>
</comment>
<dbReference type="PANTHER" id="PTHR43091:SF1">
    <property type="entry name" value="BETA-KETOACYL-[ACYL-CARRIER-PROTEIN] SYNTHASE III, CHLOROPLASTIC"/>
    <property type="match status" value="1"/>
</dbReference>
<evidence type="ECO:0000256" key="2">
    <source>
        <dbReference type="ARBA" id="ARBA00022516"/>
    </source>
</evidence>
<feature type="region of interest" description="ACP-binding" evidence="9">
    <location>
        <begin position="256"/>
        <end position="260"/>
    </location>
</feature>
<dbReference type="EMBL" id="BAAACR010000001">
    <property type="protein sequence ID" value="GAA0201301.1"/>
    <property type="molecule type" value="Genomic_DNA"/>
</dbReference>
<dbReference type="InterPro" id="IPR016039">
    <property type="entry name" value="Thiolase-like"/>
</dbReference>
<evidence type="ECO:0000256" key="9">
    <source>
        <dbReference type="HAMAP-Rule" id="MF_01815"/>
    </source>
</evidence>
<dbReference type="Pfam" id="PF08545">
    <property type="entry name" value="ACP_syn_III"/>
    <property type="match status" value="1"/>
</dbReference>
<feature type="domain" description="Beta-ketoacyl-[acyl-carrier-protein] synthase III N-terminal" evidence="11">
    <location>
        <begin position="109"/>
        <end position="187"/>
    </location>
</feature>
<comment type="catalytic activity">
    <reaction evidence="9">
        <text>malonyl-[ACP] + acetyl-CoA + H(+) = 3-oxobutanoyl-[ACP] + CO2 + CoA</text>
        <dbReference type="Rhea" id="RHEA:12080"/>
        <dbReference type="Rhea" id="RHEA-COMP:9623"/>
        <dbReference type="Rhea" id="RHEA-COMP:9625"/>
        <dbReference type="ChEBI" id="CHEBI:15378"/>
        <dbReference type="ChEBI" id="CHEBI:16526"/>
        <dbReference type="ChEBI" id="CHEBI:57287"/>
        <dbReference type="ChEBI" id="CHEBI:57288"/>
        <dbReference type="ChEBI" id="CHEBI:78449"/>
        <dbReference type="ChEBI" id="CHEBI:78450"/>
        <dbReference type="EC" id="2.3.1.180"/>
    </reaction>
</comment>